<evidence type="ECO:0000256" key="1">
    <source>
        <dbReference type="ARBA" id="ARBA00010312"/>
    </source>
</evidence>
<evidence type="ECO:0000259" key="5">
    <source>
        <dbReference type="PROSITE" id="PS51669"/>
    </source>
</evidence>
<dbReference type="SUPFAM" id="SSF53706">
    <property type="entry name" value="Formate dehydrogenase/DMSO reductase, domains 1-3"/>
    <property type="match status" value="1"/>
</dbReference>
<proteinExistence type="inferred from homology"/>
<dbReference type="Pfam" id="PF01568">
    <property type="entry name" value="Molydop_binding"/>
    <property type="match status" value="1"/>
</dbReference>
<organism evidence="6 7">
    <name type="scientific">Mycolicibacterium litorale</name>
    <dbReference type="NCBI Taxonomy" id="758802"/>
    <lineage>
        <taxon>Bacteria</taxon>
        <taxon>Bacillati</taxon>
        <taxon>Actinomycetota</taxon>
        <taxon>Actinomycetes</taxon>
        <taxon>Mycobacteriales</taxon>
        <taxon>Mycobacteriaceae</taxon>
        <taxon>Mycolicibacterium</taxon>
    </lineage>
</organism>
<dbReference type="PANTHER" id="PTHR43742">
    <property type="entry name" value="TRIMETHYLAMINE-N-OXIDE REDUCTASE"/>
    <property type="match status" value="1"/>
</dbReference>
<dbReference type="PROSITE" id="PS51669">
    <property type="entry name" value="4FE4S_MOW_BIS_MGD"/>
    <property type="match status" value="1"/>
</dbReference>
<dbReference type="GO" id="GO:0046872">
    <property type="term" value="F:metal ion binding"/>
    <property type="evidence" value="ECO:0007669"/>
    <property type="project" value="UniProtKB-KW"/>
</dbReference>
<evidence type="ECO:0000256" key="4">
    <source>
        <dbReference type="ARBA" id="ARBA00023014"/>
    </source>
</evidence>
<dbReference type="Gene3D" id="2.40.40.20">
    <property type="match status" value="1"/>
</dbReference>
<dbReference type="RefSeq" id="WP_185292133.1">
    <property type="nucleotide sequence ID" value="NZ_AP023287.1"/>
</dbReference>
<dbReference type="SUPFAM" id="SSF50692">
    <property type="entry name" value="ADC-like"/>
    <property type="match status" value="1"/>
</dbReference>
<reference evidence="6 7" key="1">
    <citation type="submission" date="2020-07" db="EMBL/GenBank/DDBJ databases">
        <title>Complete genome sequence of Mycolicibacterium litorale like strain isolated from cardiac implantable electronic device infection.</title>
        <authorList>
            <person name="Fukano H."/>
            <person name="Miyama H."/>
            <person name="Hoshino Y."/>
        </authorList>
    </citation>
    <scope>NUCLEOTIDE SEQUENCE [LARGE SCALE GENOMIC DNA]</scope>
    <source>
        <strain evidence="6 7">NIIDNTM18</strain>
    </source>
</reference>
<dbReference type="GO" id="GO:0051536">
    <property type="term" value="F:iron-sulfur cluster binding"/>
    <property type="evidence" value="ECO:0007669"/>
    <property type="project" value="UniProtKB-KW"/>
</dbReference>
<dbReference type="EMBL" id="AP023287">
    <property type="protein sequence ID" value="BCI54200.1"/>
    <property type="molecule type" value="Genomic_DNA"/>
</dbReference>
<dbReference type="InterPro" id="IPR006657">
    <property type="entry name" value="MoPterin_dinucl-bd_dom"/>
</dbReference>
<dbReference type="PANTHER" id="PTHR43742:SF6">
    <property type="entry name" value="OXIDOREDUCTASE YYAE-RELATED"/>
    <property type="match status" value="1"/>
</dbReference>
<dbReference type="Gene3D" id="3.30.2070.10">
    <property type="entry name" value="Formate dehydrogenase/DMSO reductase"/>
    <property type="match status" value="1"/>
</dbReference>
<accession>A0A6S6PBZ4</accession>
<dbReference type="Gene3D" id="3.40.50.740">
    <property type="match status" value="1"/>
</dbReference>
<comment type="similarity">
    <text evidence="1">Belongs to the prokaryotic molybdopterin-containing oxidoreductase family.</text>
</comment>
<dbReference type="Pfam" id="PF00384">
    <property type="entry name" value="Molybdopterin"/>
    <property type="match status" value="1"/>
</dbReference>
<keyword evidence="3" id="KW-0408">Iron</keyword>
<dbReference type="InterPro" id="IPR009010">
    <property type="entry name" value="Asp_de-COase-like_dom_sf"/>
</dbReference>
<evidence type="ECO:0000256" key="3">
    <source>
        <dbReference type="ARBA" id="ARBA00023004"/>
    </source>
</evidence>
<dbReference type="InterPro" id="IPR006963">
    <property type="entry name" value="Mopterin_OxRdtase_4Fe-4S_dom"/>
</dbReference>
<dbReference type="InterPro" id="IPR006656">
    <property type="entry name" value="Mopterin_OxRdtase"/>
</dbReference>
<evidence type="ECO:0000313" key="7">
    <source>
        <dbReference type="Proteomes" id="UP000515734"/>
    </source>
</evidence>
<dbReference type="InterPro" id="IPR050612">
    <property type="entry name" value="Prok_Mopterin_Oxidored"/>
</dbReference>
<protein>
    <submittedName>
        <fullName evidence="6">Molybdopterin oxidoreductase</fullName>
    </submittedName>
</protein>
<dbReference type="Pfam" id="PF04879">
    <property type="entry name" value="Molybdop_Fe4S4"/>
    <property type="match status" value="1"/>
</dbReference>
<name>A0A6S6PBZ4_9MYCO</name>
<dbReference type="CDD" id="cd02766">
    <property type="entry name" value="MopB_3"/>
    <property type="match status" value="1"/>
</dbReference>
<feature type="domain" description="4Fe-4S Mo/W bis-MGD-type" evidence="5">
    <location>
        <begin position="4"/>
        <end position="61"/>
    </location>
</feature>
<gene>
    <name evidence="6" type="ORF">NIIDNTM18_34780</name>
</gene>
<dbReference type="Gene3D" id="2.20.25.90">
    <property type="entry name" value="ADC-like domains"/>
    <property type="match status" value="1"/>
</dbReference>
<dbReference type="Gene3D" id="3.40.228.10">
    <property type="entry name" value="Dimethylsulfoxide Reductase, domain 2"/>
    <property type="match status" value="1"/>
</dbReference>
<dbReference type="GO" id="GO:0016491">
    <property type="term" value="F:oxidoreductase activity"/>
    <property type="evidence" value="ECO:0007669"/>
    <property type="project" value="InterPro"/>
</dbReference>
<dbReference type="GO" id="GO:0043546">
    <property type="term" value="F:molybdopterin cofactor binding"/>
    <property type="evidence" value="ECO:0007669"/>
    <property type="project" value="InterPro"/>
</dbReference>
<keyword evidence="4" id="KW-0411">Iron-sulfur</keyword>
<dbReference type="AlphaFoldDB" id="A0A6S6PBZ4"/>
<dbReference type="Proteomes" id="UP000515734">
    <property type="component" value="Chromosome"/>
</dbReference>
<evidence type="ECO:0000256" key="2">
    <source>
        <dbReference type="ARBA" id="ARBA00022723"/>
    </source>
</evidence>
<dbReference type="SMART" id="SM00926">
    <property type="entry name" value="Molybdop_Fe4S4"/>
    <property type="match status" value="1"/>
</dbReference>
<sequence>MKELTIVRGACPHDCPDTCAMLYHVEDGKLVDVQGDPNHPMTKGNLCVKVKNFHEHHYQSDRLLYPMRRVGPKGSGAFERISWDDALAEIKRRWTAIIDEYGSQAIMPHAYLGHQGVLNGLTAGDAFFNRLGSTVAEKTYCESGSSTAWHMTVGGSGGLDVESMAHSKYIIVWGMNMTSTNLHGWPFLLEARKKNGAKIVVIDPVRNRTARQADWHIRVRPGTDGALAMGMIHEIIAQGLTDTDYVEKYTVGFEELAARAAKYPPERVEEITGVPADDVRTLAREYATSQPAAIRQGVALERSRGGGQAIRAITCLPALVGAWRHVGGGTMEMPIWEFPTSFDKICMPQWIPEGTRVVNELDLGMALTGELELDPPIKSLFVYNSNPVSQGPAQEKTMRGLMREDLFTVVSEHFITDTAKYADLVLPATMQAEQLDIMVTWGHLYISLNQPAIAPPGEAIPNVELFRRLAKTMEFDEESMAYWNRTDRQMLIDFHDWEAPALQGITYEKLEEVGWMRLNVGTPDTRAPHAEGNFPTPSGKCEFKSSLAEGGNFVVPVWRSMYEGMQPGGYVDPVPDYVPPFESPQSNPELAQRYPLAIISPKPHAFLNSQYGNAPDKQRVQGGQRVFIHPDDAAARGIAEGEMVRVFNDRGSFVGPAAYEPDLMPGLVMANVGHWQGGGSRTTVNAITADRHCGLGNAGVYGDNLVEVRKLAGEAVAS</sequence>
<keyword evidence="2" id="KW-0479">Metal-binding</keyword>
<evidence type="ECO:0000313" key="6">
    <source>
        <dbReference type="EMBL" id="BCI54200.1"/>
    </source>
</evidence>